<sequence>MTILNSSVRMPFELFSSMSSSVESYPPVTDFKGHFDHGFDASNVGQPFPCSFRSPRRPNVRKNKENKGYMTNQTGGSNDSCHLSNLDLLKSQLYHLQDGATSGIVVNAVG</sequence>
<evidence type="ECO:0000313" key="2">
    <source>
        <dbReference type="EMBL" id="GIY36376.1"/>
    </source>
</evidence>
<keyword evidence="3" id="KW-1185">Reference proteome</keyword>
<evidence type="ECO:0000313" key="3">
    <source>
        <dbReference type="Proteomes" id="UP001054945"/>
    </source>
</evidence>
<dbReference type="Proteomes" id="UP001054945">
    <property type="component" value="Unassembled WGS sequence"/>
</dbReference>
<protein>
    <submittedName>
        <fullName evidence="2">Uncharacterized protein</fullName>
    </submittedName>
</protein>
<comment type="caution">
    <text evidence="2">The sequence shown here is derived from an EMBL/GenBank/DDBJ whole genome shotgun (WGS) entry which is preliminary data.</text>
</comment>
<reference evidence="2 3" key="1">
    <citation type="submission" date="2021-06" db="EMBL/GenBank/DDBJ databases">
        <title>Caerostris extrusa draft genome.</title>
        <authorList>
            <person name="Kono N."/>
            <person name="Arakawa K."/>
        </authorList>
    </citation>
    <scope>NUCLEOTIDE SEQUENCE [LARGE SCALE GENOMIC DNA]</scope>
</reference>
<accession>A0AAV4SST8</accession>
<proteinExistence type="predicted"/>
<evidence type="ECO:0000256" key="1">
    <source>
        <dbReference type="SAM" id="MobiDB-lite"/>
    </source>
</evidence>
<gene>
    <name evidence="2" type="ORF">CEXT_404761</name>
</gene>
<name>A0AAV4SST8_CAEEX</name>
<organism evidence="2 3">
    <name type="scientific">Caerostris extrusa</name>
    <name type="common">Bark spider</name>
    <name type="synonym">Caerostris bankana</name>
    <dbReference type="NCBI Taxonomy" id="172846"/>
    <lineage>
        <taxon>Eukaryota</taxon>
        <taxon>Metazoa</taxon>
        <taxon>Ecdysozoa</taxon>
        <taxon>Arthropoda</taxon>
        <taxon>Chelicerata</taxon>
        <taxon>Arachnida</taxon>
        <taxon>Araneae</taxon>
        <taxon>Araneomorphae</taxon>
        <taxon>Entelegynae</taxon>
        <taxon>Araneoidea</taxon>
        <taxon>Araneidae</taxon>
        <taxon>Caerostris</taxon>
    </lineage>
</organism>
<dbReference type="AlphaFoldDB" id="A0AAV4SST8"/>
<feature type="region of interest" description="Disordered" evidence="1">
    <location>
        <begin position="48"/>
        <end position="76"/>
    </location>
</feature>
<dbReference type="EMBL" id="BPLR01010037">
    <property type="protein sequence ID" value="GIY36376.1"/>
    <property type="molecule type" value="Genomic_DNA"/>
</dbReference>